<evidence type="ECO:0000256" key="4">
    <source>
        <dbReference type="ARBA" id="ARBA00022692"/>
    </source>
</evidence>
<evidence type="ECO:0000259" key="9">
    <source>
        <dbReference type="PROSITE" id="PS50850"/>
    </source>
</evidence>
<dbReference type="OrthoDB" id="6133115at2759"/>
<organism evidence="10 11">
    <name type="scientific">Paraphaeosphaeria minitans</name>
    <dbReference type="NCBI Taxonomy" id="565426"/>
    <lineage>
        <taxon>Eukaryota</taxon>
        <taxon>Fungi</taxon>
        <taxon>Dikarya</taxon>
        <taxon>Ascomycota</taxon>
        <taxon>Pezizomycotina</taxon>
        <taxon>Dothideomycetes</taxon>
        <taxon>Pleosporomycetidae</taxon>
        <taxon>Pleosporales</taxon>
        <taxon>Massarineae</taxon>
        <taxon>Didymosphaeriaceae</taxon>
        <taxon>Paraphaeosphaeria</taxon>
    </lineage>
</organism>
<evidence type="ECO:0000256" key="6">
    <source>
        <dbReference type="ARBA" id="ARBA00023136"/>
    </source>
</evidence>
<dbReference type="InterPro" id="IPR005829">
    <property type="entry name" value="Sugar_transporter_CS"/>
</dbReference>
<evidence type="ECO:0000256" key="8">
    <source>
        <dbReference type="SAM" id="SignalP"/>
    </source>
</evidence>
<keyword evidence="11" id="KW-1185">Reference proteome</keyword>
<feature type="transmembrane region" description="Helical" evidence="7">
    <location>
        <begin position="345"/>
        <end position="363"/>
    </location>
</feature>
<dbReference type="InterPro" id="IPR005828">
    <property type="entry name" value="MFS_sugar_transport-like"/>
</dbReference>
<feature type="transmembrane region" description="Helical" evidence="7">
    <location>
        <begin position="417"/>
        <end position="440"/>
    </location>
</feature>
<feature type="transmembrane region" description="Helical" evidence="7">
    <location>
        <begin position="383"/>
        <end position="405"/>
    </location>
</feature>
<evidence type="ECO:0000256" key="3">
    <source>
        <dbReference type="ARBA" id="ARBA00022448"/>
    </source>
</evidence>
<evidence type="ECO:0000256" key="5">
    <source>
        <dbReference type="ARBA" id="ARBA00022989"/>
    </source>
</evidence>
<dbReference type="Pfam" id="PF00083">
    <property type="entry name" value="Sugar_tr"/>
    <property type="match status" value="1"/>
</dbReference>
<comment type="caution">
    <text evidence="10">The sequence shown here is derived from an EMBL/GenBank/DDBJ whole genome shotgun (WGS) entry which is preliminary data.</text>
</comment>
<keyword evidence="3" id="KW-0813">Transport</keyword>
<protein>
    <recommendedName>
        <fullName evidence="9">Major facilitator superfamily (MFS) profile domain-containing protein</fullName>
    </recommendedName>
</protein>
<dbReference type="PROSITE" id="PS00216">
    <property type="entry name" value="SUGAR_TRANSPORT_1"/>
    <property type="match status" value="1"/>
</dbReference>
<feature type="transmembrane region" description="Helical" evidence="7">
    <location>
        <begin position="61"/>
        <end position="86"/>
    </location>
</feature>
<dbReference type="AlphaFoldDB" id="A0A9P6GK46"/>
<keyword evidence="5 7" id="KW-1133">Transmembrane helix</keyword>
<feature type="transmembrane region" description="Helical" evidence="7">
    <location>
        <begin position="278"/>
        <end position="300"/>
    </location>
</feature>
<evidence type="ECO:0000256" key="2">
    <source>
        <dbReference type="ARBA" id="ARBA00010992"/>
    </source>
</evidence>
<dbReference type="PROSITE" id="PS50850">
    <property type="entry name" value="MFS"/>
    <property type="match status" value="1"/>
</dbReference>
<dbReference type="InterPro" id="IPR036259">
    <property type="entry name" value="MFS_trans_sf"/>
</dbReference>
<feature type="transmembrane region" description="Helical" evidence="7">
    <location>
        <begin position="187"/>
        <end position="208"/>
    </location>
</feature>
<sequence>MLRKSPTGTWLPCWVPKSTTTVAVLLMLCSIVQSTDSSQTGGYDGSMLNGLNILPSYTDYFNLNAATTGLNTGSVFIGGFFGPIFSGVMADRLGRRPTIFWGCLLTIVGVILQTAAQNIAMFVVARIILGFGSIIAGIASGVYLSETFPSRWRAWGVGLLNDFYYVGALLAAGITLGTGQWQSTWAWRAPSLFQAIFSVLCIILLPFIPESPRWLVHEGFYEEARLAVAQTNADGDLSNPIVLIVYKEILDTLEWEKKEGRSMSPKEIFKTPVARKRLLIGMSAGPFSCVAGNIIASYYLGSELNTAGITNANDQLKANVVLNVWCLGCALAGTHLAAKWGRKSTALLSQSLLVICLFVIGGLSKLYADDPDGASKSLIYGDVAVMFLFQGFYSIAWTPLMYLYPPEVMNYSIRANGLAFSQFALNAFACVLVFVMPIGIENIGWKIYMVNGSWDIIIAVIIAVYWVETKGKTLEEIDAIFEGEKHSAVPDVEAVRKGEATVDTKELEHEVMMETTLMDQKDK</sequence>
<dbReference type="InterPro" id="IPR050360">
    <property type="entry name" value="MFS_Sugar_Transporters"/>
</dbReference>
<dbReference type="EMBL" id="WJXW01000004">
    <property type="protein sequence ID" value="KAF9737127.1"/>
    <property type="molecule type" value="Genomic_DNA"/>
</dbReference>
<feature type="transmembrane region" description="Helical" evidence="7">
    <location>
        <begin position="98"/>
        <end position="116"/>
    </location>
</feature>
<keyword evidence="4 7" id="KW-0812">Transmembrane</keyword>
<dbReference type="FunFam" id="1.20.1250.20:FF:000134">
    <property type="entry name" value="MFS sugar transporter protein"/>
    <property type="match status" value="1"/>
</dbReference>
<dbReference type="PANTHER" id="PTHR48022">
    <property type="entry name" value="PLASTIDIC GLUCOSE TRANSPORTER 4"/>
    <property type="match status" value="1"/>
</dbReference>
<name>A0A9P6GK46_9PLEO</name>
<comment type="subcellular location">
    <subcellularLocation>
        <location evidence="1">Membrane</location>
        <topology evidence="1">Multi-pass membrane protein</topology>
    </subcellularLocation>
</comment>
<accession>A0A9P6GK46</accession>
<feature type="chain" id="PRO_5040368401" description="Major facilitator superfamily (MFS) profile domain-containing protein" evidence="8">
    <location>
        <begin position="38"/>
        <end position="523"/>
    </location>
</feature>
<proteinExistence type="inferred from homology"/>
<evidence type="ECO:0000313" key="11">
    <source>
        <dbReference type="Proteomes" id="UP000756921"/>
    </source>
</evidence>
<reference evidence="10" key="1">
    <citation type="journal article" date="2020" name="Mol. Plant Microbe Interact.">
        <title>Genome Sequence of the Biocontrol Agent Coniothyrium minitans strain Conio (IMI 134523).</title>
        <authorList>
            <person name="Patel D."/>
            <person name="Shittu T.A."/>
            <person name="Baroncelli R."/>
            <person name="Muthumeenakshi S."/>
            <person name="Osborne T.H."/>
            <person name="Janganan T.K."/>
            <person name="Sreenivasaprasad S."/>
        </authorList>
    </citation>
    <scope>NUCLEOTIDE SEQUENCE</scope>
    <source>
        <strain evidence="10">Conio</strain>
    </source>
</reference>
<feature type="transmembrane region" description="Helical" evidence="7">
    <location>
        <begin position="163"/>
        <end position="181"/>
    </location>
</feature>
<dbReference type="Proteomes" id="UP000756921">
    <property type="component" value="Unassembled WGS sequence"/>
</dbReference>
<feature type="transmembrane region" description="Helical" evidence="7">
    <location>
        <begin position="320"/>
        <end position="338"/>
    </location>
</feature>
<evidence type="ECO:0000256" key="1">
    <source>
        <dbReference type="ARBA" id="ARBA00004141"/>
    </source>
</evidence>
<dbReference type="GO" id="GO:0005351">
    <property type="term" value="F:carbohydrate:proton symporter activity"/>
    <property type="evidence" value="ECO:0007669"/>
    <property type="project" value="TreeGrafter"/>
</dbReference>
<dbReference type="SUPFAM" id="SSF103473">
    <property type="entry name" value="MFS general substrate transporter"/>
    <property type="match status" value="1"/>
</dbReference>
<feature type="signal peptide" evidence="8">
    <location>
        <begin position="1"/>
        <end position="37"/>
    </location>
</feature>
<dbReference type="GO" id="GO:0016020">
    <property type="term" value="C:membrane"/>
    <property type="evidence" value="ECO:0007669"/>
    <property type="project" value="UniProtKB-SubCell"/>
</dbReference>
<feature type="transmembrane region" description="Helical" evidence="7">
    <location>
        <begin position="122"/>
        <end position="143"/>
    </location>
</feature>
<evidence type="ECO:0000256" key="7">
    <source>
        <dbReference type="SAM" id="Phobius"/>
    </source>
</evidence>
<keyword evidence="8" id="KW-0732">Signal</keyword>
<dbReference type="Gene3D" id="1.20.1250.20">
    <property type="entry name" value="MFS general substrate transporter like domains"/>
    <property type="match status" value="1"/>
</dbReference>
<gene>
    <name evidence="10" type="ORF">PMIN01_04906</name>
</gene>
<evidence type="ECO:0000313" key="10">
    <source>
        <dbReference type="EMBL" id="KAF9737127.1"/>
    </source>
</evidence>
<comment type="similarity">
    <text evidence="2">Belongs to the major facilitator superfamily. Sugar transporter (TC 2.A.1.1) family.</text>
</comment>
<dbReference type="InterPro" id="IPR020846">
    <property type="entry name" value="MFS_dom"/>
</dbReference>
<dbReference type="PANTHER" id="PTHR48022:SF31">
    <property type="entry name" value="HEXOSE TRANSPORTER"/>
    <property type="match status" value="1"/>
</dbReference>
<feature type="transmembrane region" description="Helical" evidence="7">
    <location>
        <begin position="446"/>
        <end position="467"/>
    </location>
</feature>
<keyword evidence="6 7" id="KW-0472">Membrane</keyword>
<feature type="domain" description="Major facilitator superfamily (MFS) profile" evidence="9">
    <location>
        <begin position="22"/>
        <end position="470"/>
    </location>
</feature>